<dbReference type="Gene3D" id="3.90.80.10">
    <property type="entry name" value="Inorganic pyrophosphatase"/>
    <property type="match status" value="1"/>
</dbReference>
<keyword evidence="6" id="KW-1133">Transmembrane helix</keyword>
<reference evidence="8" key="1">
    <citation type="submission" date="2023-07" db="EMBL/GenBank/DDBJ databases">
        <title>Whole-genome sequencing of a new Methanosarcina sp. Z-7115.</title>
        <authorList>
            <person name="Zhilina T.N."/>
            <person name="Merkel A.Y."/>
        </authorList>
    </citation>
    <scope>NUCLEOTIDE SEQUENCE [LARGE SCALE GENOMIC DNA]</scope>
    <source>
        <strain evidence="8">Z-7115</strain>
    </source>
</reference>
<dbReference type="InterPro" id="IPR008162">
    <property type="entry name" value="Pyrophosphatase"/>
</dbReference>
<evidence type="ECO:0000313" key="8">
    <source>
        <dbReference type="Proteomes" id="UP001246244"/>
    </source>
</evidence>
<dbReference type="EC" id="3.6.1.1" evidence="2"/>
<evidence type="ECO:0000256" key="4">
    <source>
        <dbReference type="ARBA" id="ARBA00022801"/>
    </source>
</evidence>
<dbReference type="Proteomes" id="UP001246244">
    <property type="component" value="Unassembled WGS sequence"/>
</dbReference>
<comment type="caution">
    <text evidence="7">The sequence shown here is derived from an EMBL/GenBank/DDBJ whole genome shotgun (WGS) entry which is preliminary data.</text>
</comment>
<name>A0ABU2D1T1_9EURY</name>
<evidence type="ECO:0000256" key="6">
    <source>
        <dbReference type="SAM" id="Phobius"/>
    </source>
</evidence>
<sequence length="158" mass="18393">MEKHKDGKIPDKAISGLQAGQFLMKIIIETPKYSFWKYCRTENGYERAFFSPLPTIFNYGFIEGTESADGMEEDVVVLGPRLPRGSTLKIETFDGIVKFLDDSIRDDKKIVYISGFRSPVLLAYYFRLYALFKVFLYAFRERKIATCRFEGIVLRKFH</sequence>
<evidence type="ECO:0000313" key="7">
    <source>
        <dbReference type="EMBL" id="MDR7665932.1"/>
    </source>
</evidence>
<keyword evidence="6" id="KW-0472">Membrane</keyword>
<dbReference type="Pfam" id="PF00719">
    <property type="entry name" value="Pyrophosphatase"/>
    <property type="match status" value="1"/>
</dbReference>
<protein>
    <recommendedName>
        <fullName evidence="2">inorganic diphosphatase</fullName>
        <ecNumber evidence="2">3.6.1.1</ecNumber>
    </recommendedName>
</protein>
<keyword evidence="5" id="KW-0460">Magnesium</keyword>
<keyword evidence="8" id="KW-1185">Reference proteome</keyword>
<keyword evidence="6" id="KW-0812">Transmembrane</keyword>
<proteinExistence type="predicted"/>
<evidence type="ECO:0000256" key="3">
    <source>
        <dbReference type="ARBA" id="ARBA00022723"/>
    </source>
</evidence>
<dbReference type="EMBL" id="JAVKPK010000032">
    <property type="protein sequence ID" value="MDR7665932.1"/>
    <property type="molecule type" value="Genomic_DNA"/>
</dbReference>
<comment type="cofactor">
    <cofactor evidence="1">
        <name>Mg(2+)</name>
        <dbReference type="ChEBI" id="CHEBI:18420"/>
    </cofactor>
</comment>
<gene>
    <name evidence="7" type="ORF">RG963_09135</name>
</gene>
<evidence type="ECO:0000256" key="2">
    <source>
        <dbReference type="ARBA" id="ARBA00012146"/>
    </source>
</evidence>
<feature type="transmembrane region" description="Helical" evidence="6">
    <location>
        <begin position="122"/>
        <end position="139"/>
    </location>
</feature>
<keyword evidence="3" id="KW-0479">Metal-binding</keyword>
<evidence type="ECO:0000256" key="1">
    <source>
        <dbReference type="ARBA" id="ARBA00001946"/>
    </source>
</evidence>
<organism evidence="7 8">
    <name type="scientific">Methanosarcina baikalica</name>
    <dbReference type="NCBI Taxonomy" id="3073890"/>
    <lineage>
        <taxon>Archaea</taxon>
        <taxon>Methanobacteriati</taxon>
        <taxon>Methanobacteriota</taxon>
        <taxon>Stenosarchaea group</taxon>
        <taxon>Methanomicrobia</taxon>
        <taxon>Methanosarcinales</taxon>
        <taxon>Methanosarcinaceae</taxon>
        <taxon>Methanosarcina</taxon>
    </lineage>
</organism>
<dbReference type="InterPro" id="IPR036649">
    <property type="entry name" value="Pyrophosphatase_sf"/>
</dbReference>
<dbReference type="SUPFAM" id="SSF50324">
    <property type="entry name" value="Inorganic pyrophosphatase"/>
    <property type="match status" value="1"/>
</dbReference>
<dbReference type="RefSeq" id="WP_310575958.1">
    <property type="nucleotide sequence ID" value="NZ_JAVKPK010000032.1"/>
</dbReference>
<accession>A0ABU2D1T1</accession>
<keyword evidence="4" id="KW-0378">Hydrolase</keyword>
<evidence type="ECO:0000256" key="5">
    <source>
        <dbReference type="ARBA" id="ARBA00022842"/>
    </source>
</evidence>